<dbReference type="Proteomes" id="UP000681967">
    <property type="component" value="Unassembled WGS sequence"/>
</dbReference>
<dbReference type="EMBL" id="CAJOBH010243717">
    <property type="protein sequence ID" value="CAF5118004.1"/>
    <property type="molecule type" value="Genomic_DNA"/>
</dbReference>
<evidence type="ECO:0000259" key="2">
    <source>
        <dbReference type="Pfam" id="PF25075"/>
    </source>
</evidence>
<dbReference type="GO" id="GO:0005737">
    <property type="term" value="C:cytoplasm"/>
    <property type="evidence" value="ECO:0007669"/>
    <property type="project" value="TreeGrafter"/>
</dbReference>
<dbReference type="Gene3D" id="1.20.58.60">
    <property type="match status" value="2"/>
</dbReference>
<feature type="non-terminal residue" evidence="3">
    <location>
        <position position="1"/>
    </location>
</feature>
<evidence type="ECO:0000256" key="1">
    <source>
        <dbReference type="ARBA" id="ARBA00022658"/>
    </source>
</evidence>
<reference evidence="3" key="1">
    <citation type="submission" date="2021-02" db="EMBL/GenBank/DDBJ databases">
        <authorList>
            <person name="Nowell W R."/>
        </authorList>
    </citation>
    <scope>NUCLEOTIDE SEQUENCE</scope>
</reference>
<dbReference type="SUPFAM" id="SSF46966">
    <property type="entry name" value="Spectrin repeat"/>
    <property type="match status" value="2"/>
</dbReference>
<dbReference type="Pfam" id="PF25075">
    <property type="entry name" value="DUF7799"/>
    <property type="match status" value="1"/>
</dbReference>
<dbReference type="PANTHER" id="PTHR22826">
    <property type="entry name" value="RHO GUANINE EXCHANGE FACTOR-RELATED"/>
    <property type="match status" value="1"/>
</dbReference>
<accession>A0A8S3FCV1</accession>
<feature type="domain" description="DUF7799" evidence="2">
    <location>
        <begin position="83"/>
        <end position="166"/>
    </location>
</feature>
<sequence>AKQDNITELLTRADDLVTQQKSYNEVYEAMARSLGEAWKELNLQLEGRRNLLNQAIRFHTIAVRFIDQVNGARSWFSSLEQANFDNKSLNILFDEHDAYRKETLEASLNTLNEGQLLLEHVKDLGSLIESANQHSTIAACYEIEQLLGLHQDERRKFEDEWERNRKILSDYVQMSEIKHEIDQIFDWLEKQGKSNSDSTDLGQTLDDIERLQMIHRNIEAESQVI</sequence>
<dbReference type="GO" id="GO:0005085">
    <property type="term" value="F:guanyl-nucleotide exchange factor activity"/>
    <property type="evidence" value="ECO:0007669"/>
    <property type="project" value="UniProtKB-KW"/>
</dbReference>
<name>A0A8S3FCV1_9BILA</name>
<evidence type="ECO:0000313" key="4">
    <source>
        <dbReference type="Proteomes" id="UP000681967"/>
    </source>
</evidence>
<comment type="caution">
    <text evidence="3">The sequence shown here is derived from an EMBL/GenBank/DDBJ whole genome shotgun (WGS) entry which is preliminary data.</text>
</comment>
<feature type="non-terminal residue" evidence="3">
    <location>
        <position position="225"/>
    </location>
</feature>
<dbReference type="PANTHER" id="PTHR22826:SF106">
    <property type="entry name" value="TRIO, ISOFORM A"/>
    <property type="match status" value="1"/>
</dbReference>
<gene>
    <name evidence="3" type="ORF">BYL167_LOCUS66640</name>
</gene>
<dbReference type="InterPro" id="IPR056701">
    <property type="entry name" value="DUF7799"/>
</dbReference>
<dbReference type="AlphaFoldDB" id="A0A8S3FCV1"/>
<dbReference type="InterPro" id="IPR051336">
    <property type="entry name" value="RhoGEF_Guanine_NuclExch_SF"/>
</dbReference>
<keyword evidence="1" id="KW-0344">Guanine-nucleotide releasing factor</keyword>
<protein>
    <recommendedName>
        <fullName evidence="2">DUF7799 domain-containing protein</fullName>
    </recommendedName>
</protein>
<dbReference type="GO" id="GO:0019898">
    <property type="term" value="C:extrinsic component of membrane"/>
    <property type="evidence" value="ECO:0007669"/>
    <property type="project" value="TreeGrafter"/>
</dbReference>
<evidence type="ECO:0000313" key="3">
    <source>
        <dbReference type="EMBL" id="CAF5118004.1"/>
    </source>
</evidence>
<proteinExistence type="predicted"/>
<organism evidence="3 4">
    <name type="scientific">Rotaria magnacalcarata</name>
    <dbReference type="NCBI Taxonomy" id="392030"/>
    <lineage>
        <taxon>Eukaryota</taxon>
        <taxon>Metazoa</taxon>
        <taxon>Spiralia</taxon>
        <taxon>Gnathifera</taxon>
        <taxon>Rotifera</taxon>
        <taxon>Eurotatoria</taxon>
        <taxon>Bdelloidea</taxon>
        <taxon>Philodinida</taxon>
        <taxon>Philodinidae</taxon>
        <taxon>Rotaria</taxon>
    </lineage>
</organism>